<evidence type="ECO:0000313" key="2">
    <source>
        <dbReference type="EMBL" id="MPC42330.1"/>
    </source>
</evidence>
<sequence>MVREQSVSEYESIGIDSWFGVCGFLTRPPRRHPPSLSPRPQRRDSEGAQLHTAPHSYSKLPNSEINRH</sequence>
<feature type="region of interest" description="Disordered" evidence="1">
    <location>
        <begin position="27"/>
        <end position="68"/>
    </location>
</feature>
<gene>
    <name evidence="2" type="ORF">E2C01_035950</name>
</gene>
<dbReference type="Proteomes" id="UP000324222">
    <property type="component" value="Unassembled WGS sequence"/>
</dbReference>
<organism evidence="2 3">
    <name type="scientific">Portunus trituberculatus</name>
    <name type="common">Swimming crab</name>
    <name type="synonym">Neptunus trituberculatus</name>
    <dbReference type="NCBI Taxonomy" id="210409"/>
    <lineage>
        <taxon>Eukaryota</taxon>
        <taxon>Metazoa</taxon>
        <taxon>Ecdysozoa</taxon>
        <taxon>Arthropoda</taxon>
        <taxon>Crustacea</taxon>
        <taxon>Multicrustacea</taxon>
        <taxon>Malacostraca</taxon>
        <taxon>Eumalacostraca</taxon>
        <taxon>Eucarida</taxon>
        <taxon>Decapoda</taxon>
        <taxon>Pleocyemata</taxon>
        <taxon>Brachyura</taxon>
        <taxon>Eubrachyura</taxon>
        <taxon>Portunoidea</taxon>
        <taxon>Portunidae</taxon>
        <taxon>Portuninae</taxon>
        <taxon>Portunus</taxon>
    </lineage>
</organism>
<evidence type="ECO:0000256" key="1">
    <source>
        <dbReference type="SAM" id="MobiDB-lite"/>
    </source>
</evidence>
<comment type="caution">
    <text evidence="2">The sequence shown here is derived from an EMBL/GenBank/DDBJ whole genome shotgun (WGS) entry which is preliminary data.</text>
</comment>
<protein>
    <submittedName>
        <fullName evidence="2">Uncharacterized protein</fullName>
    </submittedName>
</protein>
<name>A0A5B7F4I8_PORTR</name>
<dbReference type="AlphaFoldDB" id="A0A5B7F4I8"/>
<evidence type="ECO:0000313" key="3">
    <source>
        <dbReference type="Proteomes" id="UP000324222"/>
    </source>
</evidence>
<reference evidence="2 3" key="1">
    <citation type="submission" date="2019-05" db="EMBL/GenBank/DDBJ databases">
        <title>Another draft genome of Portunus trituberculatus and its Hox gene families provides insights of decapod evolution.</title>
        <authorList>
            <person name="Jeong J.-H."/>
            <person name="Song I."/>
            <person name="Kim S."/>
            <person name="Choi T."/>
            <person name="Kim D."/>
            <person name="Ryu S."/>
            <person name="Kim W."/>
        </authorList>
    </citation>
    <scope>NUCLEOTIDE SEQUENCE [LARGE SCALE GENOMIC DNA]</scope>
    <source>
        <tissue evidence="2">Muscle</tissue>
    </source>
</reference>
<feature type="compositionally biased region" description="Polar residues" evidence="1">
    <location>
        <begin position="59"/>
        <end position="68"/>
    </location>
</feature>
<proteinExistence type="predicted"/>
<keyword evidence="3" id="KW-1185">Reference proteome</keyword>
<dbReference type="EMBL" id="VSRR010005394">
    <property type="protein sequence ID" value="MPC42330.1"/>
    <property type="molecule type" value="Genomic_DNA"/>
</dbReference>
<accession>A0A5B7F4I8</accession>